<sequence>MEGMEQLRAELEAMKVALQAEKEEREKATAGVSSTTPPAKQIYVAAGRRLERFRGKTEKPSDPSVQEWVSDVKGQLTARQIGEEDGAAFIIDHLAGRARQEILGRGDTVKSPEEIYCVLLKVFGDGETLPQIQQTFFSFRQGQGEDLLSFSLELMELFNSMGRLDVSFNVTRDKTLKGRLAEAVYDEGLRRELRRMNIVSPELSFFDARDRAIEWLGTSRVKTQKAVAVQEVKAEDGAHGMKARLERQGEQLKRQQQQIEALLQAMQRPARRWSQGPRRCYNCQSTGHLKRDCPHPPSSPSSGGTSQGTRDPQQFVPQQSMAQHFVPSSPRPNSSFLSSPQYSSLSPSSPQYGSLFPSSPQHSSSFPRSLALS</sequence>
<keyword evidence="2" id="KW-0175">Coiled coil</keyword>
<name>A0A913ZGY5_PATMI</name>
<dbReference type="EnsemblMetazoa" id="XM_038194352.1">
    <property type="protein sequence ID" value="XP_038050280.1"/>
    <property type="gene ID" value="LOC119723609"/>
</dbReference>
<dbReference type="OrthoDB" id="10065209at2759"/>
<evidence type="ECO:0000256" key="3">
    <source>
        <dbReference type="SAM" id="MobiDB-lite"/>
    </source>
</evidence>
<evidence type="ECO:0000256" key="1">
    <source>
        <dbReference type="PROSITE-ProRule" id="PRU00047"/>
    </source>
</evidence>
<dbReference type="OMA" id="SIACEHS"/>
<dbReference type="InterPro" id="IPR026523">
    <property type="entry name" value="PNMA"/>
</dbReference>
<keyword evidence="1" id="KW-0479">Metal-binding</keyword>
<dbReference type="InterPro" id="IPR036875">
    <property type="entry name" value="Znf_CCHC_sf"/>
</dbReference>
<dbReference type="Proteomes" id="UP000887568">
    <property type="component" value="Unplaced"/>
</dbReference>
<dbReference type="SMART" id="SM00343">
    <property type="entry name" value="ZnF_C2HC"/>
    <property type="match status" value="1"/>
</dbReference>
<dbReference type="SUPFAM" id="SSF57756">
    <property type="entry name" value="Retrovirus zinc finger-like domains"/>
    <property type="match status" value="1"/>
</dbReference>
<dbReference type="PANTHER" id="PTHR23095:SF17">
    <property type="entry name" value="PARANEOPLASTIC ANTIGEN MA1"/>
    <property type="match status" value="1"/>
</dbReference>
<evidence type="ECO:0000256" key="2">
    <source>
        <dbReference type="SAM" id="Coils"/>
    </source>
</evidence>
<keyword evidence="6" id="KW-1185">Reference proteome</keyword>
<dbReference type="GO" id="GO:0003676">
    <property type="term" value="F:nucleic acid binding"/>
    <property type="evidence" value="ECO:0007669"/>
    <property type="project" value="InterPro"/>
</dbReference>
<proteinExistence type="predicted"/>
<dbReference type="GeneID" id="119723609"/>
<evidence type="ECO:0000313" key="6">
    <source>
        <dbReference type="Proteomes" id="UP000887568"/>
    </source>
</evidence>
<protein>
    <recommendedName>
        <fullName evidence="4">CCHC-type domain-containing protein</fullName>
    </recommendedName>
</protein>
<feature type="compositionally biased region" description="Low complexity" evidence="3">
    <location>
        <begin position="327"/>
        <end position="373"/>
    </location>
</feature>
<keyword evidence="1" id="KW-0862">Zinc</keyword>
<dbReference type="GO" id="GO:0008270">
    <property type="term" value="F:zinc ion binding"/>
    <property type="evidence" value="ECO:0007669"/>
    <property type="project" value="UniProtKB-KW"/>
</dbReference>
<evidence type="ECO:0000313" key="5">
    <source>
        <dbReference type="EnsemblMetazoa" id="XP_038050280.1"/>
    </source>
</evidence>
<dbReference type="PANTHER" id="PTHR23095">
    <property type="entry name" value="PARANEOPLASTIC ANTIGEN"/>
    <property type="match status" value="1"/>
</dbReference>
<accession>A0A913ZGY5</accession>
<feature type="region of interest" description="Disordered" evidence="3">
    <location>
        <begin position="19"/>
        <end position="38"/>
    </location>
</feature>
<feature type="domain" description="CCHC-type" evidence="4">
    <location>
        <begin position="278"/>
        <end position="294"/>
    </location>
</feature>
<dbReference type="Gene3D" id="4.10.60.10">
    <property type="entry name" value="Zinc finger, CCHC-type"/>
    <property type="match status" value="1"/>
</dbReference>
<dbReference type="PROSITE" id="PS50158">
    <property type="entry name" value="ZF_CCHC"/>
    <property type="match status" value="1"/>
</dbReference>
<dbReference type="AlphaFoldDB" id="A0A913ZGY5"/>
<keyword evidence="1" id="KW-0863">Zinc-finger</keyword>
<dbReference type="RefSeq" id="XP_038050280.1">
    <property type="nucleotide sequence ID" value="XM_038194352.1"/>
</dbReference>
<dbReference type="InterPro" id="IPR001878">
    <property type="entry name" value="Znf_CCHC"/>
</dbReference>
<organism evidence="5 6">
    <name type="scientific">Patiria miniata</name>
    <name type="common">Bat star</name>
    <name type="synonym">Asterina miniata</name>
    <dbReference type="NCBI Taxonomy" id="46514"/>
    <lineage>
        <taxon>Eukaryota</taxon>
        <taxon>Metazoa</taxon>
        <taxon>Echinodermata</taxon>
        <taxon>Eleutherozoa</taxon>
        <taxon>Asterozoa</taxon>
        <taxon>Asteroidea</taxon>
        <taxon>Valvatacea</taxon>
        <taxon>Valvatida</taxon>
        <taxon>Asterinidae</taxon>
        <taxon>Patiria</taxon>
    </lineage>
</organism>
<feature type="region of interest" description="Disordered" evidence="3">
    <location>
        <begin position="288"/>
        <end position="373"/>
    </location>
</feature>
<feature type="compositionally biased region" description="Polar residues" evidence="3">
    <location>
        <begin position="303"/>
        <end position="322"/>
    </location>
</feature>
<evidence type="ECO:0000259" key="4">
    <source>
        <dbReference type="PROSITE" id="PS50158"/>
    </source>
</evidence>
<reference evidence="5" key="1">
    <citation type="submission" date="2022-11" db="UniProtKB">
        <authorList>
            <consortium name="EnsemblMetazoa"/>
        </authorList>
    </citation>
    <scope>IDENTIFICATION</scope>
</reference>
<feature type="coiled-coil region" evidence="2">
    <location>
        <begin position="238"/>
        <end position="265"/>
    </location>
</feature>
<dbReference type="Pfam" id="PF00098">
    <property type="entry name" value="zf-CCHC"/>
    <property type="match status" value="1"/>
</dbReference>